<evidence type="ECO:0000256" key="4">
    <source>
        <dbReference type="ARBA" id="ARBA00023136"/>
    </source>
</evidence>
<sequence>MAILFFMPFYMKLLRFPNFRMEIYAYGILPRSLITLTAIVVAALEFILFLAFTSGLFDVWKELAAALLLGLFALFTWRKIRMTGIEACACYGEIAFLNRYPVQRNLILIGLLTLGMFLHSGVRDLNVILNSLLFVMAMSFFIELVQFAWSKKKRREHSEQSESAVPM</sequence>
<feature type="transmembrane region" description="Helical" evidence="5">
    <location>
        <begin position="106"/>
        <end position="122"/>
    </location>
</feature>
<dbReference type="STRING" id="1469647.BC351_04930"/>
<proteinExistence type="predicted"/>
<comment type="caution">
    <text evidence="7">The sequence shown here is derived from an EMBL/GenBank/DDBJ whole genome shotgun (WGS) entry which is preliminary data.</text>
</comment>
<evidence type="ECO:0000313" key="8">
    <source>
        <dbReference type="Proteomes" id="UP000190626"/>
    </source>
</evidence>
<evidence type="ECO:0000256" key="3">
    <source>
        <dbReference type="ARBA" id="ARBA00022989"/>
    </source>
</evidence>
<evidence type="ECO:0000256" key="2">
    <source>
        <dbReference type="ARBA" id="ARBA00022692"/>
    </source>
</evidence>
<organism evidence="7 8">
    <name type="scientific">Paenibacillus ferrarius</name>
    <dbReference type="NCBI Taxonomy" id="1469647"/>
    <lineage>
        <taxon>Bacteria</taxon>
        <taxon>Bacillati</taxon>
        <taxon>Bacillota</taxon>
        <taxon>Bacilli</taxon>
        <taxon>Bacillales</taxon>
        <taxon>Paenibacillaceae</taxon>
        <taxon>Paenibacillus</taxon>
    </lineage>
</organism>
<feature type="domain" description="Methylamine utilisation protein MauE" evidence="6">
    <location>
        <begin position="1"/>
        <end position="117"/>
    </location>
</feature>
<keyword evidence="8" id="KW-1185">Reference proteome</keyword>
<keyword evidence="4 5" id="KW-0472">Membrane</keyword>
<evidence type="ECO:0000256" key="1">
    <source>
        <dbReference type="ARBA" id="ARBA00004141"/>
    </source>
</evidence>
<feature type="transmembrane region" description="Helical" evidence="5">
    <location>
        <begin position="59"/>
        <end position="77"/>
    </location>
</feature>
<evidence type="ECO:0000313" key="7">
    <source>
        <dbReference type="EMBL" id="OPH57919.1"/>
    </source>
</evidence>
<dbReference type="GO" id="GO:0016020">
    <property type="term" value="C:membrane"/>
    <property type="evidence" value="ECO:0007669"/>
    <property type="project" value="UniProtKB-SubCell"/>
</dbReference>
<dbReference type="GO" id="GO:0030416">
    <property type="term" value="P:methylamine metabolic process"/>
    <property type="evidence" value="ECO:0007669"/>
    <property type="project" value="InterPro"/>
</dbReference>
<dbReference type="Pfam" id="PF07291">
    <property type="entry name" value="MauE"/>
    <property type="match status" value="1"/>
</dbReference>
<accession>A0A1V4HLL3</accession>
<reference evidence="8" key="1">
    <citation type="submission" date="2016-07" db="EMBL/GenBank/DDBJ databases">
        <authorList>
            <person name="Florea S."/>
            <person name="Webb J.S."/>
            <person name="Jaromczyk J."/>
            <person name="Schardl C.L."/>
        </authorList>
    </citation>
    <scope>NUCLEOTIDE SEQUENCE [LARGE SCALE GENOMIC DNA]</scope>
    <source>
        <strain evidence="8">CY1</strain>
    </source>
</reference>
<evidence type="ECO:0000256" key="5">
    <source>
        <dbReference type="SAM" id="Phobius"/>
    </source>
</evidence>
<keyword evidence="3 5" id="KW-1133">Transmembrane helix</keyword>
<dbReference type="Proteomes" id="UP000190626">
    <property type="component" value="Unassembled WGS sequence"/>
</dbReference>
<comment type="subcellular location">
    <subcellularLocation>
        <location evidence="1">Membrane</location>
        <topology evidence="1">Multi-pass membrane protein</topology>
    </subcellularLocation>
</comment>
<feature type="transmembrane region" description="Helical" evidence="5">
    <location>
        <begin position="33"/>
        <end position="53"/>
    </location>
</feature>
<dbReference type="EMBL" id="MBTG01000012">
    <property type="protein sequence ID" value="OPH57919.1"/>
    <property type="molecule type" value="Genomic_DNA"/>
</dbReference>
<dbReference type="InterPro" id="IPR009908">
    <property type="entry name" value="Methylamine_util_MauE"/>
</dbReference>
<protein>
    <recommendedName>
        <fullName evidence="6">Methylamine utilisation protein MauE domain-containing protein</fullName>
    </recommendedName>
</protein>
<dbReference type="OrthoDB" id="2620054at2"/>
<gene>
    <name evidence="7" type="ORF">BC351_04930</name>
</gene>
<dbReference type="AlphaFoldDB" id="A0A1V4HLL3"/>
<feature type="transmembrane region" description="Helical" evidence="5">
    <location>
        <begin position="128"/>
        <end position="149"/>
    </location>
</feature>
<name>A0A1V4HLL3_9BACL</name>
<evidence type="ECO:0000259" key="6">
    <source>
        <dbReference type="Pfam" id="PF07291"/>
    </source>
</evidence>
<keyword evidence="2 5" id="KW-0812">Transmembrane</keyword>